<evidence type="ECO:0000256" key="1">
    <source>
        <dbReference type="SAM" id="Phobius"/>
    </source>
</evidence>
<feature type="transmembrane region" description="Helical" evidence="1">
    <location>
        <begin position="128"/>
        <end position="151"/>
    </location>
</feature>
<dbReference type="Proteomes" id="UP001500840">
    <property type="component" value="Unassembled WGS sequence"/>
</dbReference>
<proteinExistence type="predicted"/>
<reference evidence="3" key="1">
    <citation type="journal article" date="2019" name="Int. J. Syst. Evol. Microbiol.">
        <title>The Global Catalogue of Microorganisms (GCM) 10K type strain sequencing project: providing services to taxonomists for standard genome sequencing and annotation.</title>
        <authorList>
            <consortium name="The Broad Institute Genomics Platform"/>
            <consortium name="The Broad Institute Genome Sequencing Center for Infectious Disease"/>
            <person name="Wu L."/>
            <person name="Ma J."/>
        </authorList>
    </citation>
    <scope>NUCLEOTIDE SEQUENCE [LARGE SCALE GENOMIC DNA]</scope>
    <source>
        <strain evidence="3">JCM 17759</strain>
    </source>
</reference>
<feature type="transmembrane region" description="Helical" evidence="1">
    <location>
        <begin position="23"/>
        <end position="43"/>
    </location>
</feature>
<feature type="transmembrane region" description="Helical" evidence="1">
    <location>
        <begin position="227"/>
        <end position="246"/>
    </location>
</feature>
<feature type="transmembrane region" description="Helical" evidence="1">
    <location>
        <begin position="64"/>
        <end position="91"/>
    </location>
</feature>
<keyword evidence="1" id="KW-0472">Membrane</keyword>
<sequence length="252" mass="28143">MSPTPQPDREQPSLKAALVSPSAISNLVAAIALLGCVLLPHSIGCNDTVVRPVNVIGKEIAEGTALVTLTFFWPYVFGLCTFLFFIALVIIRPQRIERVLVSLPVGFLLYLSAIWCLLLFSSSGESRAAMVIATFVVPSATLVAIRVTWLWIDDQKIAAATWAQSYLCILAIFSLRWFWMLPIKQMLYGGVLSMIAAAAVMIASWTWPCWIEHDLSDRNHPSQRFQITLKQIILGVLVIAIAMTYWQFMQRQ</sequence>
<gene>
    <name evidence="2" type="ORF">GCM10023156_35280</name>
</gene>
<organism evidence="2 3">
    <name type="scientific">Novipirellula rosea</name>
    <dbReference type="NCBI Taxonomy" id="1031540"/>
    <lineage>
        <taxon>Bacteria</taxon>
        <taxon>Pseudomonadati</taxon>
        <taxon>Planctomycetota</taxon>
        <taxon>Planctomycetia</taxon>
        <taxon>Pirellulales</taxon>
        <taxon>Pirellulaceae</taxon>
        <taxon>Novipirellula</taxon>
    </lineage>
</organism>
<protein>
    <submittedName>
        <fullName evidence="2">Uncharacterized protein</fullName>
    </submittedName>
</protein>
<feature type="transmembrane region" description="Helical" evidence="1">
    <location>
        <begin position="157"/>
        <end position="179"/>
    </location>
</feature>
<accession>A0ABP8MXN7</accession>
<evidence type="ECO:0000313" key="2">
    <source>
        <dbReference type="EMBL" id="GAA4457857.1"/>
    </source>
</evidence>
<comment type="caution">
    <text evidence="2">The sequence shown here is derived from an EMBL/GenBank/DDBJ whole genome shotgun (WGS) entry which is preliminary data.</text>
</comment>
<keyword evidence="1" id="KW-0812">Transmembrane</keyword>
<keyword evidence="3" id="KW-1185">Reference proteome</keyword>
<dbReference type="RefSeq" id="WP_345324131.1">
    <property type="nucleotide sequence ID" value="NZ_BAABGA010000041.1"/>
</dbReference>
<name>A0ABP8MXN7_9BACT</name>
<feature type="transmembrane region" description="Helical" evidence="1">
    <location>
        <begin position="103"/>
        <end position="121"/>
    </location>
</feature>
<feature type="transmembrane region" description="Helical" evidence="1">
    <location>
        <begin position="186"/>
        <end position="207"/>
    </location>
</feature>
<evidence type="ECO:0000313" key="3">
    <source>
        <dbReference type="Proteomes" id="UP001500840"/>
    </source>
</evidence>
<keyword evidence="1" id="KW-1133">Transmembrane helix</keyword>
<dbReference type="EMBL" id="BAABGA010000041">
    <property type="protein sequence ID" value="GAA4457857.1"/>
    <property type="molecule type" value="Genomic_DNA"/>
</dbReference>